<evidence type="ECO:0000313" key="8">
    <source>
        <dbReference type="WBParaSite" id="TASK_0000648401-mRNA-1"/>
    </source>
</evidence>
<dbReference type="GO" id="GO:0097037">
    <property type="term" value="P:heme export"/>
    <property type="evidence" value="ECO:0007669"/>
    <property type="project" value="TreeGrafter"/>
</dbReference>
<dbReference type="PANTHER" id="PTHR10924">
    <property type="entry name" value="MAJOR FACILITATOR SUPERFAMILY PROTEIN-RELATED"/>
    <property type="match status" value="1"/>
</dbReference>
<evidence type="ECO:0000256" key="1">
    <source>
        <dbReference type="ARBA" id="ARBA00004141"/>
    </source>
</evidence>
<feature type="transmembrane region" description="Helical" evidence="5">
    <location>
        <begin position="94"/>
        <end position="115"/>
    </location>
</feature>
<dbReference type="Pfam" id="PF07690">
    <property type="entry name" value="MFS_1"/>
    <property type="match status" value="1"/>
</dbReference>
<dbReference type="STRING" id="60517.A0A158R913"/>
<dbReference type="PANTHER" id="PTHR10924:SF4">
    <property type="entry name" value="GH15861P"/>
    <property type="match status" value="1"/>
</dbReference>
<dbReference type="Gene3D" id="1.20.1250.20">
    <property type="entry name" value="MFS general substrate transporter like domains"/>
    <property type="match status" value="1"/>
</dbReference>
<keyword evidence="2 5" id="KW-0812">Transmembrane</keyword>
<evidence type="ECO:0000256" key="3">
    <source>
        <dbReference type="ARBA" id="ARBA00022989"/>
    </source>
</evidence>
<dbReference type="SUPFAM" id="SSF103473">
    <property type="entry name" value="MFS general substrate transporter"/>
    <property type="match status" value="1"/>
</dbReference>
<protein>
    <submittedName>
        <fullName evidence="8">MFS domain-containing protein</fullName>
    </submittedName>
</protein>
<dbReference type="InterPro" id="IPR011701">
    <property type="entry name" value="MFS"/>
</dbReference>
<sequence length="250" mass="27554">MLYMLIYIPMIVPATWLLNHYGLRVSILIGAILNMLGAWIKCLSMELSQPAPSPASNASFPLLMVGQFVCALGQVFLLGVPAQLAATWFSKSELAMATAIGVFGNQVGCALGFGLPPLMVPAVTSSTGVENFGDFRKGFRIMFYGGAAIMTVDLIIVAIFFREEPKIAPSLAQYKRILQRRAQMTGDKPDEAEFDSAFDHENSSVLTAEETELVNQSYFRQVGHCFKCVSFILLNICYGESWMSRYTFPC</sequence>
<evidence type="ECO:0000313" key="6">
    <source>
        <dbReference type="EMBL" id="VDK36799.1"/>
    </source>
</evidence>
<feature type="transmembrane region" description="Helical" evidence="5">
    <location>
        <begin position="60"/>
        <end position="82"/>
    </location>
</feature>
<evidence type="ECO:0000256" key="4">
    <source>
        <dbReference type="ARBA" id="ARBA00023136"/>
    </source>
</evidence>
<dbReference type="InterPro" id="IPR036259">
    <property type="entry name" value="MFS_trans_sf"/>
</dbReference>
<evidence type="ECO:0000256" key="5">
    <source>
        <dbReference type="SAM" id="Phobius"/>
    </source>
</evidence>
<keyword evidence="3 5" id="KW-1133">Transmembrane helix</keyword>
<evidence type="ECO:0000313" key="7">
    <source>
        <dbReference type="Proteomes" id="UP000282613"/>
    </source>
</evidence>
<feature type="transmembrane region" description="Helical" evidence="5">
    <location>
        <begin position="21"/>
        <end position="40"/>
    </location>
</feature>
<feature type="transmembrane region" description="Helical" evidence="5">
    <location>
        <begin position="141"/>
        <end position="161"/>
    </location>
</feature>
<gene>
    <name evidence="6" type="ORF">TASK_LOCUS6485</name>
</gene>
<name>A0A158R913_TAEAS</name>
<dbReference type="WBParaSite" id="TASK_0000648401-mRNA-1">
    <property type="protein sequence ID" value="TASK_0000648401-mRNA-1"/>
    <property type="gene ID" value="TASK_0000648401"/>
</dbReference>
<dbReference type="Proteomes" id="UP000282613">
    <property type="component" value="Unassembled WGS sequence"/>
</dbReference>
<dbReference type="OrthoDB" id="422206at2759"/>
<reference evidence="8" key="1">
    <citation type="submission" date="2016-04" db="UniProtKB">
        <authorList>
            <consortium name="WormBaseParasite"/>
        </authorList>
    </citation>
    <scope>IDENTIFICATION</scope>
</reference>
<comment type="subcellular location">
    <subcellularLocation>
        <location evidence="1">Membrane</location>
        <topology evidence="1">Multi-pass membrane protein</topology>
    </subcellularLocation>
</comment>
<reference evidence="6 7" key="2">
    <citation type="submission" date="2018-11" db="EMBL/GenBank/DDBJ databases">
        <authorList>
            <consortium name="Pathogen Informatics"/>
        </authorList>
    </citation>
    <scope>NUCLEOTIDE SEQUENCE [LARGE SCALE GENOMIC DNA]</scope>
</reference>
<organism evidence="8">
    <name type="scientific">Taenia asiatica</name>
    <name type="common">Asian tapeworm</name>
    <dbReference type="NCBI Taxonomy" id="60517"/>
    <lineage>
        <taxon>Eukaryota</taxon>
        <taxon>Metazoa</taxon>
        <taxon>Spiralia</taxon>
        <taxon>Lophotrochozoa</taxon>
        <taxon>Platyhelminthes</taxon>
        <taxon>Cestoda</taxon>
        <taxon>Eucestoda</taxon>
        <taxon>Cyclophyllidea</taxon>
        <taxon>Taeniidae</taxon>
        <taxon>Taenia</taxon>
    </lineage>
</organism>
<keyword evidence="7" id="KW-1185">Reference proteome</keyword>
<dbReference type="InterPro" id="IPR049680">
    <property type="entry name" value="FLVCR1-2_SLC49-like"/>
</dbReference>
<accession>A0A158R913</accession>
<dbReference type="GO" id="GO:0015232">
    <property type="term" value="F:heme transmembrane transporter activity"/>
    <property type="evidence" value="ECO:0007669"/>
    <property type="project" value="TreeGrafter"/>
</dbReference>
<keyword evidence="4 5" id="KW-0472">Membrane</keyword>
<dbReference type="AlphaFoldDB" id="A0A158R913"/>
<dbReference type="GO" id="GO:0020037">
    <property type="term" value="F:heme binding"/>
    <property type="evidence" value="ECO:0007669"/>
    <property type="project" value="TreeGrafter"/>
</dbReference>
<proteinExistence type="predicted"/>
<evidence type="ECO:0000256" key="2">
    <source>
        <dbReference type="ARBA" id="ARBA00022692"/>
    </source>
</evidence>
<dbReference type="EMBL" id="UYRS01018505">
    <property type="protein sequence ID" value="VDK36799.1"/>
    <property type="molecule type" value="Genomic_DNA"/>
</dbReference>
<dbReference type="GO" id="GO:0016020">
    <property type="term" value="C:membrane"/>
    <property type="evidence" value="ECO:0007669"/>
    <property type="project" value="UniProtKB-SubCell"/>
</dbReference>